<keyword evidence="10" id="KW-0030">Aminoacyl-tRNA synthetase</keyword>
<dbReference type="GO" id="GO:0005524">
    <property type="term" value="F:ATP binding"/>
    <property type="evidence" value="ECO:0007669"/>
    <property type="project" value="UniProtKB-KW"/>
</dbReference>
<dbReference type="GO" id="GO:0006435">
    <property type="term" value="P:threonyl-tRNA aminoacylation"/>
    <property type="evidence" value="ECO:0007669"/>
    <property type="project" value="InterPro"/>
</dbReference>
<comment type="similarity">
    <text evidence="2">Belongs to the class-II aminoacyl-tRNA synthetase family.</text>
</comment>
<feature type="domain" description="Aminoacyl-transfer RNA synthetases class-II family profile" evidence="14">
    <location>
        <begin position="218"/>
        <end position="451"/>
    </location>
</feature>
<dbReference type="PANTHER" id="PTHR11451">
    <property type="entry name" value="THREONINE-TRNA LIGASE"/>
    <property type="match status" value="1"/>
</dbReference>
<dbReference type="NCBIfam" id="TIGR00418">
    <property type="entry name" value="thrS"/>
    <property type="match status" value="1"/>
</dbReference>
<dbReference type="Pfam" id="PF03129">
    <property type="entry name" value="HGTP_anticodon"/>
    <property type="match status" value="1"/>
</dbReference>
<dbReference type="HAMAP" id="MF_00184">
    <property type="entry name" value="Thr_tRNA_synth"/>
    <property type="match status" value="1"/>
</dbReference>
<evidence type="ECO:0000256" key="4">
    <source>
        <dbReference type="ARBA" id="ARBA00022598"/>
    </source>
</evidence>
<keyword evidence="5" id="KW-0547">Nucleotide-binding</keyword>
<dbReference type="Gene3D" id="3.30.930.10">
    <property type="entry name" value="Bira Bifunctional Protein, Domain 2"/>
    <property type="match status" value="1"/>
</dbReference>
<feature type="compositionally biased region" description="Basic and acidic residues" evidence="13">
    <location>
        <begin position="464"/>
        <end position="521"/>
    </location>
</feature>
<dbReference type="InterPro" id="IPR018163">
    <property type="entry name" value="Thr/Ala-tRNA-synth_IIc_edit"/>
</dbReference>
<evidence type="ECO:0000256" key="6">
    <source>
        <dbReference type="ARBA" id="ARBA00022840"/>
    </source>
</evidence>
<dbReference type="SMART" id="SM00863">
    <property type="entry name" value="tRNA_SAD"/>
    <property type="match status" value="1"/>
</dbReference>
<dbReference type="EMBL" id="SNRW01002366">
    <property type="protein sequence ID" value="KAA6393008.1"/>
    <property type="molecule type" value="Genomic_DNA"/>
</dbReference>
<proteinExistence type="inferred from homology"/>
<reference evidence="15 16" key="1">
    <citation type="submission" date="2019-03" db="EMBL/GenBank/DDBJ databases">
        <title>Single cell metagenomics reveals metabolic interactions within the superorganism composed of flagellate Streblomastix strix and complex community of Bacteroidetes bacteria on its surface.</title>
        <authorList>
            <person name="Treitli S.C."/>
            <person name="Kolisko M."/>
            <person name="Husnik F."/>
            <person name="Keeling P."/>
            <person name="Hampl V."/>
        </authorList>
    </citation>
    <scope>NUCLEOTIDE SEQUENCE [LARGE SCALE GENOMIC DNA]</scope>
    <source>
        <strain evidence="15">ST1C</strain>
    </source>
</reference>
<evidence type="ECO:0000256" key="8">
    <source>
        <dbReference type="ARBA" id="ARBA00022946"/>
    </source>
</evidence>
<dbReference type="InterPro" id="IPR002320">
    <property type="entry name" value="Thr-tRNA-ligase_IIa"/>
</dbReference>
<protein>
    <recommendedName>
        <fullName evidence="3">threonine--tRNA ligase</fullName>
        <ecNumber evidence="3">6.1.1.3</ecNumber>
    </recommendedName>
    <alternativeName>
        <fullName evidence="11">Threonyl-tRNA synthetase</fullName>
    </alternativeName>
</protein>
<dbReference type="PROSITE" id="PS50862">
    <property type="entry name" value="AA_TRNA_LIGASE_II"/>
    <property type="match status" value="1"/>
</dbReference>
<evidence type="ECO:0000256" key="13">
    <source>
        <dbReference type="SAM" id="MobiDB-lite"/>
    </source>
</evidence>
<keyword evidence="4 15" id="KW-0436">Ligase</keyword>
<dbReference type="PRINTS" id="PR01047">
    <property type="entry name" value="TRNASYNTHTHR"/>
</dbReference>
<evidence type="ECO:0000259" key="14">
    <source>
        <dbReference type="PROSITE" id="PS50862"/>
    </source>
</evidence>
<evidence type="ECO:0000313" key="16">
    <source>
        <dbReference type="Proteomes" id="UP000324800"/>
    </source>
</evidence>
<dbReference type="FunFam" id="3.30.980.10:FF:000005">
    <property type="entry name" value="Threonyl-tRNA synthetase, mitochondrial"/>
    <property type="match status" value="1"/>
</dbReference>
<dbReference type="Gene3D" id="3.30.980.10">
    <property type="entry name" value="Threonyl-trna Synthetase, Chain A, domain 2"/>
    <property type="match status" value="1"/>
</dbReference>
<gene>
    <name evidence="15" type="ORF">EZS28_011466</name>
</gene>
<keyword evidence="9" id="KW-0496">Mitochondrion</keyword>
<evidence type="ECO:0000256" key="12">
    <source>
        <dbReference type="ARBA" id="ARBA00049515"/>
    </source>
</evidence>
<evidence type="ECO:0000256" key="5">
    <source>
        <dbReference type="ARBA" id="ARBA00022741"/>
    </source>
</evidence>
<dbReference type="SUPFAM" id="SSF52954">
    <property type="entry name" value="Class II aaRS ABD-related"/>
    <property type="match status" value="1"/>
</dbReference>
<comment type="caution">
    <text evidence="15">The sequence shown here is derived from an EMBL/GenBank/DDBJ whole genome shotgun (WGS) entry which is preliminary data.</text>
</comment>
<evidence type="ECO:0000256" key="2">
    <source>
        <dbReference type="ARBA" id="ARBA00008226"/>
    </source>
</evidence>
<organism evidence="15 16">
    <name type="scientific">Streblomastix strix</name>
    <dbReference type="NCBI Taxonomy" id="222440"/>
    <lineage>
        <taxon>Eukaryota</taxon>
        <taxon>Metamonada</taxon>
        <taxon>Preaxostyla</taxon>
        <taxon>Oxymonadida</taxon>
        <taxon>Streblomastigidae</taxon>
        <taxon>Streblomastix</taxon>
    </lineage>
</organism>
<dbReference type="InterPro" id="IPR036621">
    <property type="entry name" value="Anticodon-bd_dom_sf"/>
</dbReference>
<dbReference type="EC" id="6.1.1.3" evidence="3"/>
<dbReference type="PANTHER" id="PTHR11451:SF46">
    <property type="entry name" value="THREONINE--TRNA LIGASE"/>
    <property type="match status" value="1"/>
</dbReference>
<dbReference type="InterPro" id="IPR012947">
    <property type="entry name" value="tRNA_SAD"/>
</dbReference>
<evidence type="ECO:0000256" key="7">
    <source>
        <dbReference type="ARBA" id="ARBA00022917"/>
    </source>
</evidence>
<dbReference type="Pfam" id="PF00587">
    <property type="entry name" value="tRNA-synt_2b"/>
    <property type="match status" value="1"/>
</dbReference>
<evidence type="ECO:0000256" key="10">
    <source>
        <dbReference type="ARBA" id="ARBA00023146"/>
    </source>
</evidence>
<comment type="catalytic activity">
    <reaction evidence="12">
        <text>tRNA(Thr) + L-threonine + ATP = L-threonyl-tRNA(Thr) + AMP + diphosphate + H(+)</text>
        <dbReference type="Rhea" id="RHEA:24624"/>
        <dbReference type="Rhea" id="RHEA-COMP:9670"/>
        <dbReference type="Rhea" id="RHEA-COMP:9704"/>
        <dbReference type="ChEBI" id="CHEBI:15378"/>
        <dbReference type="ChEBI" id="CHEBI:30616"/>
        <dbReference type="ChEBI" id="CHEBI:33019"/>
        <dbReference type="ChEBI" id="CHEBI:57926"/>
        <dbReference type="ChEBI" id="CHEBI:78442"/>
        <dbReference type="ChEBI" id="CHEBI:78534"/>
        <dbReference type="ChEBI" id="CHEBI:456215"/>
        <dbReference type="EC" id="6.1.1.3"/>
    </reaction>
</comment>
<dbReference type="FunFam" id="3.30.930.10:FF:000039">
    <property type="entry name" value="Threonyl-tRNA synthetase, mitochondrial"/>
    <property type="match status" value="1"/>
</dbReference>
<feature type="compositionally biased region" description="Basic and acidic residues" evidence="13">
    <location>
        <begin position="529"/>
        <end position="544"/>
    </location>
</feature>
<accession>A0A5J4WDJ4</accession>
<keyword evidence="7" id="KW-0648">Protein biosynthesis</keyword>
<dbReference type="Gene3D" id="3.40.50.800">
    <property type="entry name" value="Anticodon-binding domain"/>
    <property type="match status" value="1"/>
</dbReference>
<dbReference type="InterPro" id="IPR004154">
    <property type="entry name" value="Anticodon-bd"/>
</dbReference>
<evidence type="ECO:0000313" key="15">
    <source>
        <dbReference type="EMBL" id="KAA6393008.1"/>
    </source>
</evidence>
<dbReference type="SUPFAM" id="SSF55186">
    <property type="entry name" value="ThrRS/AlaRS common domain"/>
    <property type="match status" value="1"/>
</dbReference>
<dbReference type="InterPro" id="IPR033728">
    <property type="entry name" value="ThrRS_core"/>
</dbReference>
<evidence type="ECO:0000256" key="1">
    <source>
        <dbReference type="ARBA" id="ARBA00004305"/>
    </source>
</evidence>
<dbReference type="InterPro" id="IPR045864">
    <property type="entry name" value="aa-tRNA-synth_II/BPL/LPL"/>
</dbReference>
<comment type="subcellular location">
    <subcellularLocation>
        <location evidence="1">Mitochondrion matrix</location>
    </subcellularLocation>
</comment>
<evidence type="ECO:0000256" key="3">
    <source>
        <dbReference type="ARBA" id="ARBA00013163"/>
    </source>
</evidence>
<dbReference type="GO" id="GO:0004829">
    <property type="term" value="F:threonine-tRNA ligase activity"/>
    <property type="evidence" value="ECO:0007669"/>
    <property type="project" value="UniProtKB-EC"/>
</dbReference>
<dbReference type="InterPro" id="IPR002314">
    <property type="entry name" value="aa-tRNA-synt_IIb"/>
</dbReference>
<dbReference type="SUPFAM" id="SSF55681">
    <property type="entry name" value="Class II aaRS and biotin synthetases"/>
    <property type="match status" value="1"/>
</dbReference>
<keyword evidence="6" id="KW-0067">ATP-binding</keyword>
<name>A0A5J4WDJ4_9EUKA</name>
<dbReference type="OrthoDB" id="5423599at2759"/>
<sequence length="703" mass="81626">MATKEAEPIEEEGNTLCHSCAHVLGAALCILYPKTHLAIGPPLKDNGFYYEGDIAKEDGSVLDAKSVDLLGLEEVMKRIIAEKQEFIRIELSKDELLKKFEGNPFKEYLIRTKVTEDRATVYKSGNFEDLCRGPHIKNTSLCKNFKLTQVTEAEFNISEIEKKKVLRVYGVCFEKEEDLALFIKQQEQEKFPEHIRLGKELQLFIFDEKSPGSAFFLPQGTRIFVKLQDYLRKLLKKHNYKEVMTPQIFKIDLWKESGHWDKYQENMFQIESESTLFAVKPMNCPGHCLIFRSQSRSYRELPLRMAEFGCCHRNELSGTLRGLTRVRRFTQDDAHIFCDPQKIGEEIEDCLSLMKEVYSTFGLQYSFNLSTRPEKFLGEITEWDRAEQQLRDVLVGSGVQFGVDVGGGAFYGPKIDVFLTDAVGKQMQCATIQLDFQLPRRFQLQYQKKEGTQLAAAISQQISPEEREKRKKEKFERKRKEREDKKKENKKKKELEKQKKKDGQIKDGQEEKKEEDIKEDKEDIDENEEKEKEEQEQLKEKESADAPVAQQSEASTALGVIDQSEFFGRPVMVHRAILGSFERFISVLVEKYKHDWPFWLAPLQIIVLSAQPKESSYANEVYERLNEKKKLSVDKDFSTQMLQGKVKRAIELRYNYILVAGERDRPNGTVMVQRKTPAGYSEKEAKTVDSLLQEWKEIEQKHL</sequence>
<dbReference type="CDD" id="cd00771">
    <property type="entry name" value="ThrRS_core"/>
    <property type="match status" value="1"/>
</dbReference>
<evidence type="ECO:0000256" key="9">
    <source>
        <dbReference type="ARBA" id="ARBA00023128"/>
    </source>
</evidence>
<keyword evidence="8" id="KW-0809">Transit peptide</keyword>
<dbReference type="GO" id="GO:0005759">
    <property type="term" value="C:mitochondrial matrix"/>
    <property type="evidence" value="ECO:0007669"/>
    <property type="project" value="UniProtKB-SubCell"/>
</dbReference>
<feature type="region of interest" description="Disordered" evidence="13">
    <location>
        <begin position="455"/>
        <end position="555"/>
    </location>
</feature>
<evidence type="ECO:0000256" key="11">
    <source>
        <dbReference type="ARBA" id="ARBA00031900"/>
    </source>
</evidence>
<dbReference type="InterPro" id="IPR006195">
    <property type="entry name" value="aa-tRNA-synth_II"/>
</dbReference>
<dbReference type="Pfam" id="PF07973">
    <property type="entry name" value="tRNA_SAD"/>
    <property type="match status" value="1"/>
</dbReference>
<dbReference type="Proteomes" id="UP000324800">
    <property type="component" value="Unassembled WGS sequence"/>
</dbReference>
<dbReference type="AlphaFoldDB" id="A0A5J4WDJ4"/>